<proteinExistence type="predicted"/>
<dbReference type="EMBL" id="JAXCGZ010007611">
    <property type="protein sequence ID" value="KAK7078976.1"/>
    <property type="molecule type" value="Genomic_DNA"/>
</dbReference>
<keyword evidence="2" id="KW-1185">Reference proteome</keyword>
<comment type="caution">
    <text evidence="1">The sequence shown here is derived from an EMBL/GenBank/DDBJ whole genome shotgun (WGS) entry which is preliminary data.</text>
</comment>
<evidence type="ECO:0000313" key="2">
    <source>
        <dbReference type="Proteomes" id="UP001381693"/>
    </source>
</evidence>
<protein>
    <submittedName>
        <fullName evidence="1">Uncharacterized protein</fullName>
    </submittedName>
</protein>
<reference evidence="1 2" key="1">
    <citation type="submission" date="2023-11" db="EMBL/GenBank/DDBJ databases">
        <title>Halocaridina rubra genome assembly.</title>
        <authorList>
            <person name="Smith C."/>
        </authorList>
    </citation>
    <scope>NUCLEOTIDE SEQUENCE [LARGE SCALE GENOMIC DNA]</scope>
    <source>
        <strain evidence="1">EP-1</strain>
        <tissue evidence="1">Whole</tissue>
    </source>
</reference>
<organism evidence="1 2">
    <name type="scientific">Halocaridina rubra</name>
    <name type="common">Hawaiian red shrimp</name>
    <dbReference type="NCBI Taxonomy" id="373956"/>
    <lineage>
        <taxon>Eukaryota</taxon>
        <taxon>Metazoa</taxon>
        <taxon>Ecdysozoa</taxon>
        <taxon>Arthropoda</taxon>
        <taxon>Crustacea</taxon>
        <taxon>Multicrustacea</taxon>
        <taxon>Malacostraca</taxon>
        <taxon>Eumalacostraca</taxon>
        <taxon>Eucarida</taxon>
        <taxon>Decapoda</taxon>
        <taxon>Pleocyemata</taxon>
        <taxon>Caridea</taxon>
        <taxon>Atyoidea</taxon>
        <taxon>Atyidae</taxon>
        <taxon>Halocaridina</taxon>
    </lineage>
</organism>
<dbReference type="Proteomes" id="UP001381693">
    <property type="component" value="Unassembled WGS sequence"/>
</dbReference>
<sequence length="54" mass="6167">MPIPKLERFTSKGSEEGFALIEERLAKYETEDPNTARYSRVGVNVHINTLMMPV</sequence>
<name>A0AAN8X6V8_HALRR</name>
<evidence type="ECO:0000313" key="1">
    <source>
        <dbReference type="EMBL" id="KAK7078976.1"/>
    </source>
</evidence>
<accession>A0AAN8X6V8</accession>
<dbReference type="AlphaFoldDB" id="A0AAN8X6V8"/>
<gene>
    <name evidence="1" type="ORF">SK128_002384</name>
</gene>